<dbReference type="SUPFAM" id="SSF48452">
    <property type="entry name" value="TPR-like"/>
    <property type="match status" value="2"/>
</dbReference>
<dbReference type="EMBL" id="JBHUIO010000005">
    <property type="protein sequence ID" value="MFD2170160.1"/>
    <property type="molecule type" value="Genomic_DNA"/>
</dbReference>
<keyword evidence="4" id="KW-1185">Reference proteome</keyword>
<evidence type="ECO:0000313" key="3">
    <source>
        <dbReference type="EMBL" id="MFD2170160.1"/>
    </source>
</evidence>
<dbReference type="InterPro" id="IPR019734">
    <property type="entry name" value="TPR_rpt"/>
</dbReference>
<dbReference type="SMART" id="SM00028">
    <property type="entry name" value="TPR"/>
    <property type="match status" value="5"/>
</dbReference>
<organism evidence="3 4">
    <name type="scientific">Tumebacillus lipolyticus</name>
    <dbReference type="NCBI Taxonomy" id="1280370"/>
    <lineage>
        <taxon>Bacteria</taxon>
        <taxon>Bacillati</taxon>
        <taxon>Bacillota</taxon>
        <taxon>Bacilli</taxon>
        <taxon>Bacillales</taxon>
        <taxon>Alicyclobacillaceae</taxon>
        <taxon>Tumebacillus</taxon>
    </lineage>
</organism>
<dbReference type="InterPro" id="IPR024812">
    <property type="entry name" value="TPR_24"/>
</dbReference>
<dbReference type="PANTHER" id="PTHR47050:SF1">
    <property type="entry name" value="TETRATRICOPEPTIDE REPEAT PROTEIN 24-LIKE"/>
    <property type="match status" value="1"/>
</dbReference>
<keyword evidence="1" id="KW-0802">TPR repeat</keyword>
<dbReference type="Proteomes" id="UP001597343">
    <property type="component" value="Unassembled WGS sequence"/>
</dbReference>
<proteinExistence type="predicted"/>
<accession>A0ABW4ZX50</accession>
<dbReference type="RefSeq" id="WP_386045870.1">
    <property type="nucleotide sequence ID" value="NZ_JBHUIO010000005.1"/>
</dbReference>
<name>A0ABW4ZX50_9BACL</name>
<dbReference type="SMART" id="SM00530">
    <property type="entry name" value="HTH_XRE"/>
    <property type="match status" value="1"/>
</dbReference>
<dbReference type="CDD" id="cd00093">
    <property type="entry name" value="HTH_XRE"/>
    <property type="match status" value="1"/>
</dbReference>
<dbReference type="InterPro" id="IPR010982">
    <property type="entry name" value="Lambda_DNA-bd_dom_sf"/>
</dbReference>
<dbReference type="InterPro" id="IPR001387">
    <property type="entry name" value="Cro/C1-type_HTH"/>
</dbReference>
<dbReference type="SUPFAM" id="SSF47413">
    <property type="entry name" value="lambda repressor-like DNA-binding domains"/>
    <property type="match status" value="1"/>
</dbReference>
<comment type="caution">
    <text evidence="3">The sequence shown here is derived from an EMBL/GenBank/DDBJ whole genome shotgun (WGS) entry which is preliminary data.</text>
</comment>
<evidence type="ECO:0000313" key="4">
    <source>
        <dbReference type="Proteomes" id="UP001597343"/>
    </source>
</evidence>
<dbReference type="PROSITE" id="PS50943">
    <property type="entry name" value="HTH_CROC1"/>
    <property type="match status" value="1"/>
</dbReference>
<dbReference type="Gene3D" id="1.25.40.10">
    <property type="entry name" value="Tetratricopeptide repeat domain"/>
    <property type="match status" value="1"/>
</dbReference>
<dbReference type="InterPro" id="IPR011990">
    <property type="entry name" value="TPR-like_helical_dom_sf"/>
</dbReference>
<dbReference type="PROSITE" id="PS50005">
    <property type="entry name" value="TPR"/>
    <property type="match status" value="1"/>
</dbReference>
<feature type="repeat" description="TPR" evidence="1">
    <location>
        <begin position="156"/>
        <end position="189"/>
    </location>
</feature>
<sequence length="422" mass="49223">MNDSYRRIIGARIKSARQNRKFSQEELAEGVCSRQTISLLENGQHLPSTEFLKKISDKLEIPFHEMLGVEIQEFEAKIQLDILKIYVETEDYASASSLIEQLELREDLLEYQRRELMLFHAECLMRTKRVDQAIQMLTDMKLRLELEHEPNDHLAAILYNKLGSAYYLNSDIVKAYSTYQQAYQISHRFPFNVTSADIVFNLGMICSLMRRKEEALTFYEIAQQYYVEISDNRRLADTLFNKALIYRHLNDLFSAEQCLQQALALFASLNMPQMANIVKMELAYSILSAIDPDQAVVDLLKCAETFERYGDTQRAVYTYTRLAKLLIGYKRYDESKKYLLLALSKFTDDESFKLPRFAFLYQIFGDYFLQIQEFDKSIEYLIKSTTLFNKMGLLNDAAESLQLSAKAYEELQEIYRKLASSS</sequence>
<dbReference type="PANTHER" id="PTHR47050">
    <property type="entry name" value="TETRATRICOPEPTIDE REPEAT PROTEIN 24"/>
    <property type="match status" value="1"/>
</dbReference>
<protein>
    <submittedName>
        <fullName evidence="3">Tetratricopeptide repeat protein</fullName>
    </submittedName>
</protein>
<evidence type="ECO:0000256" key="1">
    <source>
        <dbReference type="PROSITE-ProRule" id="PRU00339"/>
    </source>
</evidence>
<dbReference type="Pfam" id="PF01381">
    <property type="entry name" value="HTH_3"/>
    <property type="match status" value="1"/>
</dbReference>
<dbReference type="Gene3D" id="1.10.260.40">
    <property type="entry name" value="lambda repressor-like DNA-binding domains"/>
    <property type="match status" value="1"/>
</dbReference>
<feature type="domain" description="HTH cro/C1-type" evidence="2">
    <location>
        <begin position="13"/>
        <end position="66"/>
    </location>
</feature>
<gene>
    <name evidence="3" type="ORF">ACFSOY_09140</name>
</gene>
<evidence type="ECO:0000259" key="2">
    <source>
        <dbReference type="PROSITE" id="PS50943"/>
    </source>
</evidence>
<dbReference type="Pfam" id="PF13424">
    <property type="entry name" value="TPR_12"/>
    <property type="match status" value="1"/>
</dbReference>
<reference evidence="4" key="1">
    <citation type="journal article" date="2019" name="Int. J. Syst. Evol. Microbiol.">
        <title>The Global Catalogue of Microorganisms (GCM) 10K type strain sequencing project: providing services to taxonomists for standard genome sequencing and annotation.</title>
        <authorList>
            <consortium name="The Broad Institute Genomics Platform"/>
            <consortium name="The Broad Institute Genome Sequencing Center for Infectious Disease"/>
            <person name="Wu L."/>
            <person name="Ma J."/>
        </authorList>
    </citation>
    <scope>NUCLEOTIDE SEQUENCE [LARGE SCALE GENOMIC DNA]</scope>
    <source>
        <strain evidence="4">CGMCC 1.13574</strain>
    </source>
</reference>